<dbReference type="KEGG" id="dpx:DAPPUDRAFT_263756"/>
<feature type="region of interest" description="Disordered" evidence="1">
    <location>
        <begin position="1"/>
        <end position="34"/>
    </location>
</feature>
<sequence>MRLRDKEMGHSAKSPAVDILPPPPPRGSDDEFDCPAPFGQLRKHFPVVLPLQDCLYRQ</sequence>
<dbReference type="Proteomes" id="UP000000305">
    <property type="component" value="Unassembled WGS sequence"/>
</dbReference>
<dbReference type="EMBL" id="GL732718">
    <property type="protein sequence ID" value="EFX66034.1"/>
    <property type="molecule type" value="Genomic_DNA"/>
</dbReference>
<organism evidence="2 3">
    <name type="scientific">Daphnia pulex</name>
    <name type="common">Water flea</name>
    <dbReference type="NCBI Taxonomy" id="6669"/>
    <lineage>
        <taxon>Eukaryota</taxon>
        <taxon>Metazoa</taxon>
        <taxon>Ecdysozoa</taxon>
        <taxon>Arthropoda</taxon>
        <taxon>Crustacea</taxon>
        <taxon>Branchiopoda</taxon>
        <taxon>Diplostraca</taxon>
        <taxon>Cladocera</taxon>
        <taxon>Anomopoda</taxon>
        <taxon>Daphniidae</taxon>
        <taxon>Daphnia</taxon>
    </lineage>
</organism>
<gene>
    <name evidence="2" type="ORF">DAPPUDRAFT_263756</name>
</gene>
<evidence type="ECO:0000256" key="1">
    <source>
        <dbReference type="SAM" id="MobiDB-lite"/>
    </source>
</evidence>
<evidence type="ECO:0000313" key="2">
    <source>
        <dbReference type="EMBL" id="EFX66034.1"/>
    </source>
</evidence>
<dbReference type="OrthoDB" id="10467947at2759"/>
<protein>
    <submittedName>
        <fullName evidence="2">Uncharacterized protein</fullName>
    </submittedName>
</protein>
<dbReference type="HOGENOM" id="CLU_2981162_0_0_1"/>
<dbReference type="InParanoid" id="E9HQD1"/>
<proteinExistence type="predicted"/>
<reference evidence="2 3" key="1">
    <citation type="journal article" date="2011" name="Science">
        <title>The ecoresponsive genome of Daphnia pulex.</title>
        <authorList>
            <person name="Colbourne J.K."/>
            <person name="Pfrender M.E."/>
            <person name="Gilbert D."/>
            <person name="Thomas W.K."/>
            <person name="Tucker A."/>
            <person name="Oakley T.H."/>
            <person name="Tokishita S."/>
            <person name="Aerts A."/>
            <person name="Arnold G.J."/>
            <person name="Basu M.K."/>
            <person name="Bauer D.J."/>
            <person name="Caceres C.E."/>
            <person name="Carmel L."/>
            <person name="Casola C."/>
            <person name="Choi J.H."/>
            <person name="Detter J.C."/>
            <person name="Dong Q."/>
            <person name="Dusheyko S."/>
            <person name="Eads B.D."/>
            <person name="Frohlich T."/>
            <person name="Geiler-Samerotte K.A."/>
            <person name="Gerlach D."/>
            <person name="Hatcher P."/>
            <person name="Jogdeo S."/>
            <person name="Krijgsveld J."/>
            <person name="Kriventseva E.V."/>
            <person name="Kultz D."/>
            <person name="Laforsch C."/>
            <person name="Lindquist E."/>
            <person name="Lopez J."/>
            <person name="Manak J.R."/>
            <person name="Muller J."/>
            <person name="Pangilinan J."/>
            <person name="Patwardhan R.P."/>
            <person name="Pitluck S."/>
            <person name="Pritham E.J."/>
            <person name="Rechtsteiner A."/>
            <person name="Rho M."/>
            <person name="Rogozin I.B."/>
            <person name="Sakarya O."/>
            <person name="Salamov A."/>
            <person name="Schaack S."/>
            <person name="Shapiro H."/>
            <person name="Shiga Y."/>
            <person name="Skalitzky C."/>
            <person name="Smith Z."/>
            <person name="Souvorov A."/>
            <person name="Sung W."/>
            <person name="Tang Z."/>
            <person name="Tsuchiya D."/>
            <person name="Tu H."/>
            <person name="Vos H."/>
            <person name="Wang M."/>
            <person name="Wolf Y.I."/>
            <person name="Yamagata H."/>
            <person name="Yamada T."/>
            <person name="Ye Y."/>
            <person name="Shaw J.R."/>
            <person name="Andrews J."/>
            <person name="Crease T.J."/>
            <person name="Tang H."/>
            <person name="Lucas S.M."/>
            <person name="Robertson H.M."/>
            <person name="Bork P."/>
            <person name="Koonin E.V."/>
            <person name="Zdobnov E.M."/>
            <person name="Grigoriev I.V."/>
            <person name="Lynch M."/>
            <person name="Boore J.L."/>
        </authorList>
    </citation>
    <scope>NUCLEOTIDE SEQUENCE [LARGE SCALE GENOMIC DNA]</scope>
</reference>
<dbReference type="AlphaFoldDB" id="E9HQD1"/>
<evidence type="ECO:0000313" key="3">
    <source>
        <dbReference type="Proteomes" id="UP000000305"/>
    </source>
</evidence>
<name>E9HQD1_DAPPU</name>
<keyword evidence="3" id="KW-1185">Reference proteome</keyword>
<feature type="compositionally biased region" description="Basic and acidic residues" evidence="1">
    <location>
        <begin position="1"/>
        <end position="10"/>
    </location>
</feature>
<accession>E9HQD1</accession>